<dbReference type="AlphaFoldDB" id="A0A1E3VFE8"/>
<gene>
    <name evidence="2" type="ORF">A8M32_05465</name>
</gene>
<dbReference type="Pfam" id="PF13560">
    <property type="entry name" value="HTH_31"/>
    <property type="match status" value="1"/>
</dbReference>
<proteinExistence type="predicted"/>
<accession>A0A1E3VFE8</accession>
<dbReference type="Gene3D" id="1.10.260.40">
    <property type="entry name" value="lambda repressor-like DNA-binding domains"/>
    <property type="match status" value="1"/>
</dbReference>
<dbReference type="InterPro" id="IPR010982">
    <property type="entry name" value="Lambda_DNA-bd_dom_sf"/>
</dbReference>
<dbReference type="InterPro" id="IPR001387">
    <property type="entry name" value="Cro/C1-type_HTH"/>
</dbReference>
<dbReference type="CDD" id="cd00093">
    <property type="entry name" value="HTH_XRE"/>
    <property type="match status" value="1"/>
</dbReference>
<dbReference type="OrthoDB" id="8420880at2"/>
<dbReference type="EMBL" id="LYBW01000045">
    <property type="protein sequence ID" value="ODR92275.1"/>
    <property type="molecule type" value="Genomic_DNA"/>
</dbReference>
<dbReference type="SMART" id="SM00530">
    <property type="entry name" value="HTH_XRE"/>
    <property type="match status" value="1"/>
</dbReference>
<dbReference type="Proteomes" id="UP000094342">
    <property type="component" value="Unassembled WGS sequence"/>
</dbReference>
<reference evidence="3" key="1">
    <citation type="submission" date="2016-05" db="EMBL/GenBank/DDBJ databases">
        <authorList>
            <person name="Li Y."/>
        </authorList>
    </citation>
    <scope>NUCLEOTIDE SEQUENCE [LARGE SCALE GENOMIC DNA]</scope>
    <source>
        <strain evidence="3">YIC4027</strain>
    </source>
</reference>
<protein>
    <recommendedName>
        <fullName evidence="1">HTH cro/C1-type domain-containing protein</fullName>
    </recommendedName>
</protein>
<dbReference type="PROSITE" id="PS50943">
    <property type="entry name" value="HTH_CROC1"/>
    <property type="match status" value="1"/>
</dbReference>
<evidence type="ECO:0000259" key="1">
    <source>
        <dbReference type="PROSITE" id="PS50943"/>
    </source>
</evidence>
<evidence type="ECO:0000313" key="3">
    <source>
        <dbReference type="Proteomes" id="UP000094342"/>
    </source>
</evidence>
<sequence>MKTSDEAKHRAAALKSLGEMIRRQRQSSRWTFLQLSEKTGVDSVTISAVECGEDVATESELEVLCEFLGMKVDTFPKLLSSIARQQEEAQRAIDLQGSNIVDLEKRRSQWQKTTSRPEA</sequence>
<keyword evidence="3" id="KW-1185">Reference proteome</keyword>
<feature type="domain" description="HTH cro/C1-type" evidence="1">
    <location>
        <begin position="21"/>
        <end position="75"/>
    </location>
</feature>
<evidence type="ECO:0000313" key="2">
    <source>
        <dbReference type="EMBL" id="ODR92275.1"/>
    </source>
</evidence>
<dbReference type="SUPFAM" id="SSF47413">
    <property type="entry name" value="lambda repressor-like DNA-binding domains"/>
    <property type="match status" value="1"/>
</dbReference>
<dbReference type="GO" id="GO:0003677">
    <property type="term" value="F:DNA binding"/>
    <property type="evidence" value="ECO:0007669"/>
    <property type="project" value="InterPro"/>
</dbReference>
<comment type="caution">
    <text evidence="2">The sequence shown here is derived from an EMBL/GenBank/DDBJ whole genome shotgun (WGS) entry which is preliminary data.</text>
</comment>
<organism evidence="2 3">
    <name type="scientific">Sinorhizobium alkalisoli</name>
    <dbReference type="NCBI Taxonomy" id="1752398"/>
    <lineage>
        <taxon>Bacteria</taxon>
        <taxon>Pseudomonadati</taxon>
        <taxon>Pseudomonadota</taxon>
        <taxon>Alphaproteobacteria</taxon>
        <taxon>Hyphomicrobiales</taxon>
        <taxon>Rhizobiaceae</taxon>
        <taxon>Sinorhizobium/Ensifer group</taxon>
        <taxon>Sinorhizobium</taxon>
    </lineage>
</organism>
<name>A0A1E3VFE8_9HYPH</name>
<dbReference type="RefSeq" id="WP_069457407.1">
    <property type="nucleotide sequence ID" value="NZ_LYBW01000045.1"/>
</dbReference>